<dbReference type="AlphaFoldDB" id="A0A401S9R5"/>
<keyword evidence="5" id="KW-0067">ATP-binding</keyword>
<dbReference type="Pfam" id="PF03129">
    <property type="entry name" value="HGTP_anticodon"/>
    <property type="match status" value="1"/>
</dbReference>
<gene>
    <name evidence="15" type="ORF">chiPu_0005525</name>
</gene>
<keyword evidence="6" id="KW-0648">Protein biosynthesis</keyword>
<evidence type="ECO:0000256" key="7">
    <source>
        <dbReference type="ARBA" id="ARBA00022946"/>
    </source>
</evidence>
<evidence type="ECO:0000256" key="13">
    <source>
        <dbReference type="ARBA" id="ARBA00071545"/>
    </source>
</evidence>
<keyword evidence="3" id="KW-0436">Ligase</keyword>
<evidence type="ECO:0000256" key="8">
    <source>
        <dbReference type="ARBA" id="ARBA00023128"/>
    </source>
</evidence>
<dbReference type="InterPro" id="IPR002316">
    <property type="entry name" value="Pro-tRNA-ligase_IIa"/>
</dbReference>
<evidence type="ECO:0000313" key="16">
    <source>
        <dbReference type="Proteomes" id="UP000287033"/>
    </source>
</evidence>
<organism evidence="15 16">
    <name type="scientific">Chiloscyllium punctatum</name>
    <name type="common">Brownbanded bambooshark</name>
    <name type="synonym">Hemiscyllium punctatum</name>
    <dbReference type="NCBI Taxonomy" id="137246"/>
    <lineage>
        <taxon>Eukaryota</taxon>
        <taxon>Metazoa</taxon>
        <taxon>Chordata</taxon>
        <taxon>Craniata</taxon>
        <taxon>Vertebrata</taxon>
        <taxon>Chondrichthyes</taxon>
        <taxon>Elasmobranchii</taxon>
        <taxon>Galeomorphii</taxon>
        <taxon>Galeoidea</taxon>
        <taxon>Orectolobiformes</taxon>
        <taxon>Hemiscylliidae</taxon>
        <taxon>Chiloscyllium</taxon>
    </lineage>
</organism>
<dbReference type="FunFam" id="3.40.50.800:FF:000020">
    <property type="entry name" value="Probable proline--tRNA ligase, mitochondrial"/>
    <property type="match status" value="1"/>
</dbReference>
<dbReference type="EMBL" id="BEZZ01000151">
    <property type="protein sequence ID" value="GCC27104.1"/>
    <property type="molecule type" value="Genomic_DNA"/>
</dbReference>
<dbReference type="OrthoDB" id="10267474at2759"/>
<dbReference type="Proteomes" id="UP000287033">
    <property type="component" value="Unassembled WGS sequence"/>
</dbReference>
<evidence type="ECO:0000256" key="10">
    <source>
        <dbReference type="ARBA" id="ARBA00029731"/>
    </source>
</evidence>
<dbReference type="InterPro" id="IPR033730">
    <property type="entry name" value="ProRS_core_prok"/>
</dbReference>
<evidence type="ECO:0000256" key="5">
    <source>
        <dbReference type="ARBA" id="ARBA00022840"/>
    </source>
</evidence>
<evidence type="ECO:0000256" key="4">
    <source>
        <dbReference type="ARBA" id="ARBA00022741"/>
    </source>
</evidence>
<keyword evidence="16" id="KW-1185">Reference proteome</keyword>
<dbReference type="SUPFAM" id="SSF55681">
    <property type="entry name" value="Class II aaRS and biotin synthetases"/>
    <property type="match status" value="1"/>
</dbReference>
<dbReference type="STRING" id="137246.A0A401S9R5"/>
<dbReference type="PROSITE" id="PS50862">
    <property type="entry name" value="AA_TRNA_LIGASE_II"/>
    <property type="match status" value="1"/>
</dbReference>
<dbReference type="GO" id="GO:0005759">
    <property type="term" value="C:mitochondrial matrix"/>
    <property type="evidence" value="ECO:0007669"/>
    <property type="project" value="UniProtKB-SubCell"/>
</dbReference>
<dbReference type="Gene3D" id="3.30.930.10">
    <property type="entry name" value="Bira Bifunctional Protein, Domain 2"/>
    <property type="match status" value="1"/>
</dbReference>
<dbReference type="PRINTS" id="PR01046">
    <property type="entry name" value="TRNASYNTHPRO"/>
</dbReference>
<dbReference type="InterPro" id="IPR050062">
    <property type="entry name" value="Pro-tRNA_synthetase"/>
</dbReference>
<name>A0A401S9R5_CHIPU</name>
<dbReference type="GO" id="GO:0004827">
    <property type="term" value="F:proline-tRNA ligase activity"/>
    <property type="evidence" value="ECO:0007669"/>
    <property type="project" value="UniProtKB-EC"/>
</dbReference>
<protein>
    <recommendedName>
        <fullName evidence="13">Probable proline--tRNA ligase, mitochondrial</fullName>
        <ecNumber evidence="2">6.1.1.15</ecNumber>
    </recommendedName>
    <alternativeName>
        <fullName evidence="10">Prolyl-tRNA synthetase</fullName>
    </alternativeName>
</protein>
<dbReference type="InterPro" id="IPR006195">
    <property type="entry name" value="aa-tRNA-synth_II"/>
</dbReference>
<dbReference type="InterPro" id="IPR004154">
    <property type="entry name" value="Anticodon-bd"/>
</dbReference>
<comment type="caution">
    <text evidence="15">The sequence shown here is derived from an EMBL/GenBank/DDBJ whole genome shotgun (WGS) entry which is preliminary data.</text>
</comment>
<evidence type="ECO:0000256" key="11">
    <source>
        <dbReference type="ARBA" id="ARBA00047671"/>
    </source>
</evidence>
<evidence type="ECO:0000256" key="6">
    <source>
        <dbReference type="ARBA" id="ARBA00022917"/>
    </source>
</evidence>
<sequence length="470" mass="53279">MEVAIYSNSRQLFNRLFCNILHLHRSYYHHGRSKRILLSRLFQPMNLREDRTIGVGRSSDITCKSQRLMLQAGLIQPANTGCFHYLPYTVRAMEKLVRVIDKEMQSIGGQKVNMPSLTSASLWKTSERWDLLGKELFRLKDRHDMEYCLSPTHEEAVTELIAMQGNLSYRQLPLMLYQVTRKFRDEPKPRFGLLRGREFYMKDMYTFDVSEGAAMETYNLVSQAYSCIFGQLGLQFVKVQADTGSIGGKMSHEFQLPADIGEDRLLMCSDCHFAANVEAMTDTETNCPQCHGKLKESKGIEVGHTFYLGTKYSYILGASYSNTENKPVVTEMGCFGLGVTRILAAAIEVLSTEDEIRWPSLLAPYQVCIIPPKKGSKEELSLGLSETLYDTLIDAVPQLHGEVLLDDRSHLTIGKRLKDASRLGYPYVVIAGKRVLENPPVFEVRCQNNGKTVFLTQEGVLDLLRNVKIV</sequence>
<evidence type="ECO:0000259" key="14">
    <source>
        <dbReference type="PROSITE" id="PS50862"/>
    </source>
</evidence>
<dbReference type="Gene3D" id="3.40.50.800">
    <property type="entry name" value="Anticodon-binding domain"/>
    <property type="match status" value="1"/>
</dbReference>
<comment type="subcellular location">
    <subcellularLocation>
        <location evidence="1">Mitochondrion matrix</location>
    </subcellularLocation>
</comment>
<comment type="function">
    <text evidence="12">Mitochondrial aminoacyl-tRNA synthetase that catalyzes the specific attachment of the proline amino acid (aa) to the homologous transfer RNA (tRNA), further participating in protein synthesis. The reaction occurs in a two steps: proline is first activated by ATP to form Pro-AMP and then transferred to the acceptor end of tRNA(Pro).</text>
</comment>
<keyword evidence="4" id="KW-0547">Nucleotide-binding</keyword>
<evidence type="ECO:0000256" key="9">
    <source>
        <dbReference type="ARBA" id="ARBA00023146"/>
    </source>
</evidence>
<evidence type="ECO:0000313" key="15">
    <source>
        <dbReference type="EMBL" id="GCC27104.1"/>
    </source>
</evidence>
<proteinExistence type="predicted"/>
<dbReference type="PANTHER" id="PTHR42753:SF10">
    <property type="entry name" value="PROLINE--TRNA LIGASE, MITOCHONDRIAL-RELATED"/>
    <property type="match status" value="1"/>
</dbReference>
<evidence type="ECO:0000256" key="1">
    <source>
        <dbReference type="ARBA" id="ARBA00004305"/>
    </source>
</evidence>
<evidence type="ECO:0000256" key="12">
    <source>
        <dbReference type="ARBA" id="ARBA00058798"/>
    </source>
</evidence>
<dbReference type="GO" id="GO:0005524">
    <property type="term" value="F:ATP binding"/>
    <property type="evidence" value="ECO:0007669"/>
    <property type="project" value="UniProtKB-KW"/>
</dbReference>
<dbReference type="EC" id="6.1.1.15" evidence="2"/>
<dbReference type="InterPro" id="IPR002314">
    <property type="entry name" value="aa-tRNA-synt_IIb"/>
</dbReference>
<dbReference type="InterPro" id="IPR036621">
    <property type="entry name" value="Anticodon-bd_dom_sf"/>
</dbReference>
<comment type="catalytic activity">
    <reaction evidence="11">
        <text>tRNA(Pro) + L-proline + ATP = L-prolyl-tRNA(Pro) + AMP + diphosphate</text>
        <dbReference type="Rhea" id="RHEA:14305"/>
        <dbReference type="Rhea" id="RHEA-COMP:9700"/>
        <dbReference type="Rhea" id="RHEA-COMP:9702"/>
        <dbReference type="ChEBI" id="CHEBI:30616"/>
        <dbReference type="ChEBI" id="CHEBI:33019"/>
        <dbReference type="ChEBI" id="CHEBI:60039"/>
        <dbReference type="ChEBI" id="CHEBI:78442"/>
        <dbReference type="ChEBI" id="CHEBI:78532"/>
        <dbReference type="ChEBI" id="CHEBI:456215"/>
        <dbReference type="EC" id="6.1.1.15"/>
    </reaction>
</comment>
<dbReference type="CDD" id="cd00779">
    <property type="entry name" value="ProRS_core_prok"/>
    <property type="match status" value="1"/>
</dbReference>
<dbReference type="FunFam" id="3.30.930.10:FF:000042">
    <property type="entry name" value="probable proline--tRNA ligase, mitochondrial"/>
    <property type="match status" value="1"/>
</dbReference>
<dbReference type="InterPro" id="IPR045864">
    <property type="entry name" value="aa-tRNA-synth_II/BPL/LPL"/>
</dbReference>
<reference evidence="15 16" key="1">
    <citation type="journal article" date="2018" name="Nat. Ecol. Evol.">
        <title>Shark genomes provide insights into elasmobranch evolution and the origin of vertebrates.</title>
        <authorList>
            <person name="Hara Y"/>
            <person name="Yamaguchi K"/>
            <person name="Onimaru K"/>
            <person name="Kadota M"/>
            <person name="Koyanagi M"/>
            <person name="Keeley SD"/>
            <person name="Tatsumi K"/>
            <person name="Tanaka K"/>
            <person name="Motone F"/>
            <person name="Kageyama Y"/>
            <person name="Nozu R"/>
            <person name="Adachi N"/>
            <person name="Nishimura O"/>
            <person name="Nakagawa R"/>
            <person name="Tanegashima C"/>
            <person name="Kiyatake I"/>
            <person name="Matsumoto R"/>
            <person name="Murakumo K"/>
            <person name="Nishida K"/>
            <person name="Terakita A"/>
            <person name="Kuratani S"/>
            <person name="Sato K"/>
            <person name="Hyodo S Kuraku.S."/>
        </authorList>
    </citation>
    <scope>NUCLEOTIDE SEQUENCE [LARGE SCALE GENOMIC DNA]</scope>
</reference>
<keyword evidence="8" id="KW-0496">Mitochondrion</keyword>
<dbReference type="Pfam" id="PF00587">
    <property type="entry name" value="tRNA-synt_2b"/>
    <property type="match status" value="1"/>
</dbReference>
<dbReference type="OMA" id="NCDYAAN"/>
<keyword evidence="7" id="KW-0809">Transit peptide</keyword>
<dbReference type="PANTHER" id="PTHR42753">
    <property type="entry name" value="MITOCHONDRIAL RIBOSOME PROTEIN L39/PROLYL-TRNA LIGASE FAMILY MEMBER"/>
    <property type="match status" value="1"/>
</dbReference>
<dbReference type="GO" id="GO:0006433">
    <property type="term" value="P:prolyl-tRNA aminoacylation"/>
    <property type="evidence" value="ECO:0007669"/>
    <property type="project" value="InterPro"/>
</dbReference>
<dbReference type="SUPFAM" id="SSF52954">
    <property type="entry name" value="Class II aaRS ABD-related"/>
    <property type="match status" value="1"/>
</dbReference>
<feature type="domain" description="Aminoacyl-transfer RNA synthetases class-II family profile" evidence="14">
    <location>
        <begin position="94"/>
        <end position="359"/>
    </location>
</feature>
<accession>A0A401S9R5</accession>
<evidence type="ECO:0000256" key="3">
    <source>
        <dbReference type="ARBA" id="ARBA00022598"/>
    </source>
</evidence>
<evidence type="ECO:0000256" key="2">
    <source>
        <dbReference type="ARBA" id="ARBA00012831"/>
    </source>
</evidence>
<keyword evidence="9" id="KW-0030">Aminoacyl-tRNA synthetase</keyword>